<dbReference type="Gene3D" id="1.25.40.10">
    <property type="entry name" value="Tetratricopeptide repeat domain"/>
    <property type="match status" value="1"/>
</dbReference>
<reference evidence="2 3" key="1">
    <citation type="submission" date="2019-10" db="EMBL/GenBank/DDBJ databases">
        <title>Genome sequence of Azospirillum formosense CC-Nfb-7.</title>
        <authorList>
            <person name="Ambrosini A."/>
            <person name="Sant'Anna F.H."/>
            <person name="Cassan F.D."/>
            <person name="Souza E.M."/>
            <person name="Passaglia L.M.P."/>
        </authorList>
    </citation>
    <scope>NUCLEOTIDE SEQUENCE [LARGE SCALE GENOMIC DNA]</scope>
    <source>
        <strain evidence="2 3">CC-NFb-7</strain>
    </source>
</reference>
<dbReference type="EMBL" id="WHOR01000054">
    <property type="protein sequence ID" value="NUB19508.1"/>
    <property type="molecule type" value="Genomic_DNA"/>
</dbReference>
<protein>
    <recommendedName>
        <fullName evidence="1">GSCFA domain-containing protein</fullName>
    </recommendedName>
</protein>
<dbReference type="InterPro" id="IPR014982">
    <property type="entry name" value="GSCFA"/>
</dbReference>
<organism evidence="2 3">
    <name type="scientific">Azospirillum formosense</name>
    <dbReference type="NCBI Taxonomy" id="861533"/>
    <lineage>
        <taxon>Bacteria</taxon>
        <taxon>Pseudomonadati</taxon>
        <taxon>Pseudomonadota</taxon>
        <taxon>Alphaproteobacteria</taxon>
        <taxon>Rhodospirillales</taxon>
        <taxon>Azospirillaceae</taxon>
        <taxon>Azospirillum</taxon>
    </lineage>
</organism>
<evidence type="ECO:0000313" key="3">
    <source>
        <dbReference type="Proteomes" id="UP000639419"/>
    </source>
</evidence>
<evidence type="ECO:0000313" key="2">
    <source>
        <dbReference type="EMBL" id="NUB19508.1"/>
    </source>
</evidence>
<keyword evidence="3" id="KW-1185">Reference proteome</keyword>
<gene>
    <name evidence="2" type="ORF">GBZ26_09820</name>
</gene>
<accession>A0ABX2KS99</accession>
<feature type="domain" description="GSCFA" evidence="1">
    <location>
        <begin position="215"/>
        <end position="383"/>
    </location>
</feature>
<dbReference type="Pfam" id="PF08885">
    <property type="entry name" value="GSCFA"/>
    <property type="match status" value="1"/>
</dbReference>
<proteinExistence type="predicted"/>
<dbReference type="SUPFAM" id="SSF48452">
    <property type="entry name" value="TPR-like"/>
    <property type="match status" value="1"/>
</dbReference>
<name>A0ABX2KS99_9PROT</name>
<comment type="caution">
    <text evidence="2">The sequence shown here is derived from an EMBL/GenBank/DDBJ whole genome shotgun (WGS) entry which is preliminary data.</text>
</comment>
<dbReference type="Proteomes" id="UP000639419">
    <property type="component" value="Unassembled WGS sequence"/>
</dbReference>
<sequence>MQDPMDMASMIAAGKQWLENGDPVAAAAALTPIVENARLLADALFHRGLAMHRLGDFQKARHDIVQAARIDLGFYTLGRNLGLGGYLTELSGPVTEVGEGVYIHEGTAGRQQARLWPVEMNISEIVQLRRHAQRELVDLLPHRERFLSPGDKVITFGSCFAVNIGRSLTRLGLDVLNYLIPEDINSTFANRHMLRWLCGEQDKFTSYFANLQGEERRASLCEGIKASRLLVVTVGVAPCLFNEQSGEFAFTSRKNDKVGFAFGEGPYRLRTTTVAENTENLDCIFDSLRRMNPAAQIVLSVSPVPLVGTNEFPSVIQADCISKSTIRLAVHEVTSKRPDILYWPAFEIVRWLGGHSDFRVFGSDDCHSRHVSNAVIDMIMGLFVERYLSQEPA</sequence>
<evidence type="ECO:0000259" key="1">
    <source>
        <dbReference type="Pfam" id="PF08885"/>
    </source>
</evidence>
<dbReference type="InterPro" id="IPR011990">
    <property type="entry name" value="TPR-like_helical_dom_sf"/>
</dbReference>